<proteinExistence type="predicted"/>
<sequence length="54" mass="6095">MSIPTNTKIRLSCCNGVRKVGISEKIKAIKVPEIERISQKLKDLNAILMKNKEN</sequence>
<comment type="caution">
    <text evidence="1">The sequence shown here is derived from an EMBL/GenBank/DDBJ whole genome shotgun (WGS) entry which is preliminary data.</text>
</comment>
<dbReference type="EMBL" id="CAJVQC010035969">
    <property type="protein sequence ID" value="CAG8760320.1"/>
    <property type="molecule type" value="Genomic_DNA"/>
</dbReference>
<name>A0ACA9QPL7_9GLOM</name>
<organism evidence="1 2">
    <name type="scientific">Racocetra persica</name>
    <dbReference type="NCBI Taxonomy" id="160502"/>
    <lineage>
        <taxon>Eukaryota</taxon>
        <taxon>Fungi</taxon>
        <taxon>Fungi incertae sedis</taxon>
        <taxon>Mucoromycota</taxon>
        <taxon>Glomeromycotina</taxon>
        <taxon>Glomeromycetes</taxon>
        <taxon>Diversisporales</taxon>
        <taxon>Gigasporaceae</taxon>
        <taxon>Racocetra</taxon>
    </lineage>
</organism>
<gene>
    <name evidence="1" type="ORF">RPERSI_LOCUS15163</name>
</gene>
<accession>A0ACA9QPL7</accession>
<reference evidence="1" key="1">
    <citation type="submission" date="2021-06" db="EMBL/GenBank/DDBJ databases">
        <authorList>
            <person name="Kallberg Y."/>
            <person name="Tangrot J."/>
            <person name="Rosling A."/>
        </authorList>
    </citation>
    <scope>NUCLEOTIDE SEQUENCE</scope>
    <source>
        <strain evidence="1">MA461A</strain>
    </source>
</reference>
<dbReference type="Proteomes" id="UP000789920">
    <property type="component" value="Unassembled WGS sequence"/>
</dbReference>
<protein>
    <submittedName>
        <fullName evidence="1">16130_t:CDS:1</fullName>
    </submittedName>
</protein>
<keyword evidence="2" id="KW-1185">Reference proteome</keyword>
<feature type="non-terminal residue" evidence="1">
    <location>
        <position position="54"/>
    </location>
</feature>
<evidence type="ECO:0000313" key="2">
    <source>
        <dbReference type="Proteomes" id="UP000789920"/>
    </source>
</evidence>
<evidence type="ECO:0000313" key="1">
    <source>
        <dbReference type="EMBL" id="CAG8760320.1"/>
    </source>
</evidence>